<dbReference type="Proteomes" id="UP001397290">
    <property type="component" value="Unassembled WGS sequence"/>
</dbReference>
<reference evidence="1 2" key="1">
    <citation type="submission" date="2020-02" db="EMBL/GenBank/DDBJ databases">
        <title>Comparative genomics of the hypocrealean fungal genus Beauvera.</title>
        <authorList>
            <person name="Showalter D.N."/>
            <person name="Bushley K.E."/>
            <person name="Rehner S.A."/>
        </authorList>
    </citation>
    <scope>NUCLEOTIDE SEQUENCE [LARGE SCALE GENOMIC DNA]</scope>
    <source>
        <strain evidence="1 2">ARSEF4384</strain>
    </source>
</reference>
<name>A0AAW0RXL4_9HYPO</name>
<evidence type="ECO:0000313" key="2">
    <source>
        <dbReference type="Proteomes" id="UP001397290"/>
    </source>
</evidence>
<protein>
    <submittedName>
        <fullName evidence="1">Uncharacterized protein</fullName>
    </submittedName>
</protein>
<proteinExistence type="predicted"/>
<dbReference type="AlphaFoldDB" id="A0AAW0RXL4"/>
<evidence type="ECO:0000313" key="1">
    <source>
        <dbReference type="EMBL" id="KAK8146987.1"/>
    </source>
</evidence>
<organism evidence="1 2">
    <name type="scientific">Beauveria asiatica</name>
    <dbReference type="NCBI Taxonomy" id="1069075"/>
    <lineage>
        <taxon>Eukaryota</taxon>
        <taxon>Fungi</taxon>
        <taxon>Dikarya</taxon>
        <taxon>Ascomycota</taxon>
        <taxon>Pezizomycotina</taxon>
        <taxon>Sordariomycetes</taxon>
        <taxon>Hypocreomycetidae</taxon>
        <taxon>Hypocreales</taxon>
        <taxon>Cordycipitaceae</taxon>
        <taxon>Beauveria</taxon>
    </lineage>
</organism>
<comment type="caution">
    <text evidence="1">The sequence shown here is derived from an EMBL/GenBank/DDBJ whole genome shotgun (WGS) entry which is preliminary data.</text>
</comment>
<dbReference type="EMBL" id="JAAHCF010000175">
    <property type="protein sequence ID" value="KAK8146987.1"/>
    <property type="molecule type" value="Genomic_DNA"/>
</dbReference>
<sequence>MVQDENAEQNTTRHGLFHSDFVRAVHSLLRVLDSFDVFHGRHTASPQCRIVLKGPRRLQSGEPLHLWLIREKARGIANENNLFRVHAAYAIHKQQFALACCVLDGFFDVTIGELEIGCLAWECKSLEAASLDWQHENHDASSSVISETSTTATPPQLLNWTQMSSVDPVVTDANSTKKSAQHVQLEPNRELGCKLAALMRSLF</sequence>
<accession>A0AAW0RXL4</accession>
<keyword evidence="2" id="KW-1185">Reference proteome</keyword>
<gene>
    <name evidence="1" type="ORF">G3M48_002289</name>
</gene>